<dbReference type="Gene3D" id="1.10.510.10">
    <property type="entry name" value="Transferase(Phosphotransferase) domain 1"/>
    <property type="match status" value="1"/>
</dbReference>
<dbReference type="OrthoDB" id="10598746at2759"/>
<proteinExistence type="predicted"/>
<name>A0A165RGK0_9AGAM</name>
<feature type="region of interest" description="Disordered" evidence="1">
    <location>
        <begin position="1"/>
        <end position="28"/>
    </location>
</feature>
<reference evidence="2 3" key="1">
    <citation type="journal article" date="2016" name="Mol. Biol. Evol.">
        <title>Comparative Genomics of Early-Diverging Mushroom-Forming Fungi Provides Insights into the Origins of Lignocellulose Decay Capabilities.</title>
        <authorList>
            <person name="Nagy L.G."/>
            <person name="Riley R."/>
            <person name="Tritt A."/>
            <person name="Adam C."/>
            <person name="Daum C."/>
            <person name="Floudas D."/>
            <person name="Sun H."/>
            <person name="Yadav J.S."/>
            <person name="Pangilinan J."/>
            <person name="Larsson K.H."/>
            <person name="Matsuura K."/>
            <person name="Barry K."/>
            <person name="Labutti K."/>
            <person name="Kuo R."/>
            <person name="Ohm R.A."/>
            <person name="Bhattacharya S.S."/>
            <person name="Shirouzu T."/>
            <person name="Yoshinaga Y."/>
            <person name="Martin F.M."/>
            <person name="Grigoriev I.V."/>
            <person name="Hibbett D.S."/>
        </authorList>
    </citation>
    <scope>NUCLEOTIDE SEQUENCE [LARGE SCALE GENOMIC DNA]</scope>
    <source>
        <strain evidence="2 3">HHB14362 ss-1</strain>
    </source>
</reference>
<dbReference type="AlphaFoldDB" id="A0A165RGK0"/>
<dbReference type="InterPro" id="IPR011009">
    <property type="entry name" value="Kinase-like_dom_sf"/>
</dbReference>
<evidence type="ECO:0000313" key="3">
    <source>
        <dbReference type="Proteomes" id="UP000076761"/>
    </source>
</evidence>
<gene>
    <name evidence="2" type="ORF">NEOLEDRAFT_1179774</name>
</gene>
<protein>
    <recommendedName>
        <fullName evidence="4">Protein kinase domain-containing protein</fullName>
    </recommendedName>
</protein>
<dbReference type="SUPFAM" id="SSF56112">
    <property type="entry name" value="Protein kinase-like (PK-like)"/>
    <property type="match status" value="1"/>
</dbReference>
<dbReference type="EMBL" id="KV425582">
    <property type="protein sequence ID" value="KZT23780.1"/>
    <property type="molecule type" value="Genomic_DNA"/>
</dbReference>
<dbReference type="InParanoid" id="A0A165RGK0"/>
<sequence>MEAKLCDFGDAKKHEPGPQAADTTGTIEDRPLEILLQSNNYDFSMSMFDVGTSATVLTVLDRCLAGRYHFNPLLVNITNYLGRPTDREISEANGTIESNTLPWDTMPSIETEPGARQIKLQNMLADMPVKEFAASPPQLMELVSSTHPADDVQPTWQFEYWMNAARSTPHSLRSL</sequence>
<accession>A0A165RGK0</accession>
<keyword evidence="3" id="KW-1185">Reference proteome</keyword>
<organism evidence="2 3">
    <name type="scientific">Neolentinus lepideus HHB14362 ss-1</name>
    <dbReference type="NCBI Taxonomy" id="1314782"/>
    <lineage>
        <taxon>Eukaryota</taxon>
        <taxon>Fungi</taxon>
        <taxon>Dikarya</taxon>
        <taxon>Basidiomycota</taxon>
        <taxon>Agaricomycotina</taxon>
        <taxon>Agaricomycetes</taxon>
        <taxon>Gloeophyllales</taxon>
        <taxon>Gloeophyllaceae</taxon>
        <taxon>Neolentinus</taxon>
    </lineage>
</organism>
<dbReference type="Proteomes" id="UP000076761">
    <property type="component" value="Unassembled WGS sequence"/>
</dbReference>
<evidence type="ECO:0008006" key="4">
    <source>
        <dbReference type="Google" id="ProtNLM"/>
    </source>
</evidence>
<evidence type="ECO:0000256" key="1">
    <source>
        <dbReference type="SAM" id="MobiDB-lite"/>
    </source>
</evidence>
<evidence type="ECO:0000313" key="2">
    <source>
        <dbReference type="EMBL" id="KZT23780.1"/>
    </source>
</evidence>
<feature type="compositionally biased region" description="Basic and acidic residues" evidence="1">
    <location>
        <begin position="1"/>
        <end position="16"/>
    </location>
</feature>